<reference evidence="3" key="1">
    <citation type="submission" date="2016-11" db="EMBL/GenBank/DDBJ databases">
        <authorList>
            <person name="Varghese N."/>
            <person name="Submissions S."/>
        </authorList>
    </citation>
    <scope>NUCLEOTIDE SEQUENCE [LARGE SCALE GENOMIC DNA]</scope>
    <source>
        <strain evidence="3">DSM 26134</strain>
    </source>
</reference>
<accession>A0A1M6VQ15</accession>
<sequence>MNSYRKIIFILPFLLTALLTSFMVSAQEICDDGIDNDNDGFIDCYDGQCSGDAQCLEFYFGNSVKCSDAATQNPAFTVKLQWASADETAFNSVTPAIGDIDGDGTPEVVSTNRELNTVTILDGATGATQEGPLNVGFDIAKTVAIANLNDDDCGEIFVRGFKNKNIKMYDCELNQIWSKQTNTGDKVGIISLADFNGDGVVELLHGNEIRNAHTGDVIIAGTGNFRTEVPHGTLAVDILPDAACAACSGLEIVTGGKIYSVDIPAQSDPNVTVTGTRNLEMDINDILPSDGQYDIKYDSWNFNAAAVADYNLDGNIDVLFSGGQYVSGSLVTTAFFWDPTNNNTLTFNVPQNHKNATGRINIADIDGDGKLNCTFVSKQRLYALDENMDELWYKDINEGSSGFTGCTVFDFNDDKAAEIIYRGEKYVHIIDGKTAVSLKQIKCTSRTFEEYPVVADVDGDGASEICVACSTDDNTPFSPYSNGKWSQIRVFEADGGENWQPSRAVWNQHGYFNVNVNDDLTIPAIQQDPTKVFSSNVCTSGPNRPLNGFLNQAPYLNEDGCPSYVTPDIDIVSITNIGMAACPDVSFSVTVNIQNSGDVVLSGILPITFYNGSPLEDGSTKLNTVTTSMSGFNVGSSMAITAEVIGGGGDFDLYVSVNDDGTQNPAVTNFIRPIPECNDDNNIEFSAVTSEAFDLEHEIVSHNELCNPALPDNGDARVYYFGTISETVEEIWDEDFDDLTAGVEVDNGTTAWEFTTTPSDADDLNVSFTGATNELFFADTDGEAVWKSEVIDIRGHQSVRVSVDLRSSPHTDNGNDYLRLYYSLDGGSEIGFTDGIHSGNFGSITATAADAGDEIQIIARVKTTEDNEFYYLDNILVEGVTDAQTGEITAGFDFHWFQNNNYSDTIYTGNRIATLEDGTYQVIASSQSNSCQSDPEEIIIDRIEDRPVVGIDKTQDLTNCSSPDGVLTAYVIDGTDHITAGYDFKWYIGNDLTTVQSTGAVASNLQARTYTVVVTDNLSGCEETLSEDVSTAVILPVIVEEDIVHVTDCETPNSGEITLNTANNTDSNPSNDDNLSQFLFNWYNGTEIKATPDYSGNGNNGGGVSGRRRNDLAPGFYTIELINKNTGCLSAPITLEVLDNSDSPVVRVDTRDNNSCSDNGSGSATATVFGDVSSNYTFTYYSGSSIIDANKISTVSGGNGQSALLLSAGQYLVIAEENSTGCTGRSQFTIDDNITNPTSPVDPLDHIVIEHATSCNGTSVASGSIDASGLALDVVDTDEYEVVENGSFEVPDTRLASNAPYVVAGGPIGSNRWFYIDQSNTDGWSTYNDHAGETYSNVIEIHPAGFEGKQPYEGHQWAELNAHYPSTLYFDVVTKPGIRMKWGFAHRSRVNGTDCIALKIDDISEGENGLVISNQCSELNNSGLNGWAYYEGDYVIPAGQTATRFAFEAVSSENGSNVVGNLLDGIVFEVAQYYYQLYEGSNTSDPSKLVAENTTAVFDDLPAGTYTISIVNNITGCPTDDITVVVQEADQQPVVIRQLKTSDDFCVNGNGSQRVASSTNTTLGEPAAGYEYNIYTGTNTGATPYDGPYIDADGDYTFTGLENGTYTVEVINLDNLCSSTTPVTITDNSDSPTYAGPIISPNTTCSGTPNGFVSINVFGDSKTEYTWSWFDSSGNPIAGKTDLDGNVDATANNLIDFAAGDYSVTAVHTLTGCSPGSLSVTIPNQPASPQIKLEEVASNTGCTIANGSLTASRYVAATDTYTTDDTTFEWFIGTDDSGTALSAGDDAGNGSIVALSGTNNQTITGLNAPVSKATYTVRVTDDGGCVNTATITLTNNPTDPTIDETTANVTNLSVCEGSANFADGEIELVTVSDAVSSAPADFVYTWYFGSSVDATKLISNGDDIATLKGNSPAATQVISGATTHHITGLDDGFYTVIASRTATGCASDPVTIEVEATPITLNATLDAANTLTNSVCDITVNTTSAHDGKITIDPTSLPTGTAISDYTWEWFSGTDATAGQEIATVLTSATESDNVLENIPGGDYAVRVTNTTTGCVAVETYSIADDVKSVNIDNSVGGDVTSTPLTVCEGAATYPNGAIELNNIEVDGSPAASGDVSFTWYYGSNVDDTKEIEDGDDIFVTKGLTNTASVTVTGATTEHIQNLNNGIYTVVMTDLASGCVSDPISVTINNNPPAAYTATEDATPGATVNNSVCNLAETISGEYNGQITITL</sequence>
<dbReference type="InterPro" id="IPR028994">
    <property type="entry name" value="Integrin_alpha_N"/>
</dbReference>
<dbReference type="EMBL" id="FRAA01000009">
    <property type="protein sequence ID" value="SHK83431.1"/>
    <property type="molecule type" value="Genomic_DNA"/>
</dbReference>
<feature type="chain" id="PRO_5012229483" description="Gliding motility-associated C-terminal domain-containing protein" evidence="1">
    <location>
        <begin position="27"/>
        <end position="2231"/>
    </location>
</feature>
<gene>
    <name evidence="2" type="ORF">SAMN04488028_109139</name>
</gene>
<evidence type="ECO:0000256" key="1">
    <source>
        <dbReference type="SAM" id="SignalP"/>
    </source>
</evidence>
<evidence type="ECO:0008006" key="4">
    <source>
        <dbReference type="Google" id="ProtNLM"/>
    </source>
</evidence>
<keyword evidence="3" id="KW-1185">Reference proteome</keyword>
<dbReference type="SUPFAM" id="SSF69318">
    <property type="entry name" value="Integrin alpha N-terminal domain"/>
    <property type="match status" value="2"/>
</dbReference>
<dbReference type="RefSeq" id="WP_139281094.1">
    <property type="nucleotide sequence ID" value="NZ_FRAA01000009.1"/>
</dbReference>
<organism evidence="2 3">
    <name type="scientific">Reichenbachiella agariperforans</name>
    <dbReference type="NCBI Taxonomy" id="156994"/>
    <lineage>
        <taxon>Bacteria</taxon>
        <taxon>Pseudomonadati</taxon>
        <taxon>Bacteroidota</taxon>
        <taxon>Cytophagia</taxon>
        <taxon>Cytophagales</taxon>
        <taxon>Reichenbachiellaceae</taxon>
        <taxon>Reichenbachiella</taxon>
    </lineage>
</organism>
<dbReference type="Proteomes" id="UP000184474">
    <property type="component" value="Unassembled WGS sequence"/>
</dbReference>
<proteinExistence type="predicted"/>
<feature type="signal peptide" evidence="1">
    <location>
        <begin position="1"/>
        <end position="26"/>
    </location>
</feature>
<evidence type="ECO:0000313" key="3">
    <source>
        <dbReference type="Proteomes" id="UP000184474"/>
    </source>
</evidence>
<name>A0A1M6VQ15_REIAG</name>
<protein>
    <recommendedName>
        <fullName evidence="4">Gliding motility-associated C-terminal domain-containing protein</fullName>
    </recommendedName>
</protein>
<evidence type="ECO:0000313" key="2">
    <source>
        <dbReference type="EMBL" id="SHK83431.1"/>
    </source>
</evidence>
<dbReference type="STRING" id="156994.SAMN04488028_109139"/>
<keyword evidence="1" id="KW-0732">Signal</keyword>
<feature type="non-terminal residue" evidence="2">
    <location>
        <position position="2231"/>
    </location>
</feature>